<proteinExistence type="predicted"/>
<evidence type="ECO:0000313" key="1">
    <source>
        <dbReference type="EMBL" id="KAL3533280.1"/>
    </source>
</evidence>
<evidence type="ECO:0008006" key="3">
    <source>
        <dbReference type="Google" id="ProtNLM"/>
    </source>
</evidence>
<accession>A0ABD3AQ24</accession>
<gene>
    <name evidence="1" type="ORF">ACH5RR_006801</name>
</gene>
<evidence type="ECO:0000313" key="2">
    <source>
        <dbReference type="Proteomes" id="UP001630127"/>
    </source>
</evidence>
<reference evidence="1 2" key="1">
    <citation type="submission" date="2024-11" db="EMBL/GenBank/DDBJ databases">
        <title>A near-complete genome assembly of Cinchona calisaya.</title>
        <authorList>
            <person name="Lian D.C."/>
            <person name="Zhao X.W."/>
            <person name="Wei L."/>
        </authorList>
    </citation>
    <scope>NUCLEOTIDE SEQUENCE [LARGE SCALE GENOMIC DNA]</scope>
    <source>
        <tissue evidence="1">Nenye</tissue>
    </source>
</reference>
<keyword evidence="2" id="KW-1185">Reference proteome</keyword>
<comment type="caution">
    <text evidence="1">The sequence shown here is derived from an EMBL/GenBank/DDBJ whole genome shotgun (WGS) entry which is preliminary data.</text>
</comment>
<protein>
    <recommendedName>
        <fullName evidence="3">Reverse transcriptase</fullName>
    </recommendedName>
</protein>
<dbReference type="Proteomes" id="UP001630127">
    <property type="component" value="Unassembled WGS sequence"/>
</dbReference>
<name>A0ABD3AQ24_9GENT</name>
<sequence length="113" mass="12910">MLRDCPLACKILHRLRPTPLLINWEKLGPGKLKLNMDGSSRGNPGHARGDCSVTQLTIILVRIKIARSELELLAEFGDTELSIWKLDWETGIFVDHRLLSYDIDVSRDCNWHC</sequence>
<dbReference type="EMBL" id="JBJUIK010000003">
    <property type="protein sequence ID" value="KAL3533280.1"/>
    <property type="molecule type" value="Genomic_DNA"/>
</dbReference>
<dbReference type="AlphaFoldDB" id="A0ABD3AQ24"/>
<organism evidence="1 2">
    <name type="scientific">Cinchona calisaya</name>
    <dbReference type="NCBI Taxonomy" id="153742"/>
    <lineage>
        <taxon>Eukaryota</taxon>
        <taxon>Viridiplantae</taxon>
        <taxon>Streptophyta</taxon>
        <taxon>Embryophyta</taxon>
        <taxon>Tracheophyta</taxon>
        <taxon>Spermatophyta</taxon>
        <taxon>Magnoliopsida</taxon>
        <taxon>eudicotyledons</taxon>
        <taxon>Gunneridae</taxon>
        <taxon>Pentapetalae</taxon>
        <taxon>asterids</taxon>
        <taxon>lamiids</taxon>
        <taxon>Gentianales</taxon>
        <taxon>Rubiaceae</taxon>
        <taxon>Cinchonoideae</taxon>
        <taxon>Cinchoneae</taxon>
        <taxon>Cinchona</taxon>
    </lineage>
</organism>